<proteinExistence type="predicted"/>
<evidence type="ECO:0000256" key="1">
    <source>
        <dbReference type="ARBA" id="ARBA00023157"/>
    </source>
</evidence>
<keyword evidence="7" id="KW-1185">Reference proteome</keyword>
<dbReference type="SMART" id="SM00409">
    <property type="entry name" value="IG"/>
    <property type="match status" value="3"/>
</dbReference>
<dbReference type="GO" id="GO:0002764">
    <property type="term" value="P:immune response-regulating signaling pathway"/>
    <property type="evidence" value="ECO:0007669"/>
    <property type="project" value="TreeGrafter"/>
</dbReference>
<dbReference type="PANTHER" id="PTHR11738:SF186">
    <property type="entry name" value="OSTEOCLAST-ASSOCIATED IMMUNOGLOBULIN-LIKE RECEPTOR"/>
    <property type="match status" value="1"/>
</dbReference>
<evidence type="ECO:0000313" key="6">
    <source>
        <dbReference type="EMBL" id="KAG7459642.1"/>
    </source>
</evidence>
<gene>
    <name evidence="6" type="ORF">MATL_G00212890</name>
</gene>
<dbReference type="PROSITE" id="PS50835">
    <property type="entry name" value="IG_LIKE"/>
    <property type="match status" value="1"/>
</dbReference>
<dbReference type="InterPro" id="IPR036179">
    <property type="entry name" value="Ig-like_dom_sf"/>
</dbReference>
<evidence type="ECO:0000256" key="2">
    <source>
        <dbReference type="ARBA" id="ARBA00023319"/>
    </source>
</evidence>
<evidence type="ECO:0000259" key="5">
    <source>
        <dbReference type="PROSITE" id="PS50835"/>
    </source>
</evidence>
<keyword evidence="2" id="KW-0393">Immunoglobulin domain</keyword>
<name>A0A9D3PG38_MEGAT</name>
<feature type="domain" description="Ig-like" evidence="5">
    <location>
        <begin position="116"/>
        <end position="203"/>
    </location>
</feature>
<dbReference type="EMBL" id="JAFDVH010000019">
    <property type="protein sequence ID" value="KAG7459642.1"/>
    <property type="molecule type" value="Genomic_DNA"/>
</dbReference>
<dbReference type="SUPFAM" id="SSF48726">
    <property type="entry name" value="Immunoglobulin"/>
    <property type="match status" value="3"/>
</dbReference>
<feature type="region of interest" description="Disordered" evidence="3">
    <location>
        <begin position="373"/>
        <end position="428"/>
    </location>
</feature>
<dbReference type="Gene3D" id="2.60.40.10">
    <property type="entry name" value="Immunoglobulins"/>
    <property type="match status" value="3"/>
</dbReference>
<sequence>MEKMLVLSVQVRCQTPPSPESPPIPPSHLEMKFSLDAPAPTGICPRIEFHLYKGSAGTPLVQTTQSTQTSVVLTVSNVDTSHQGSYSCLYRIPGSQPISSPRSNSIDITIVSLPKPRISISAREVTWGHNVDITCSISTEHSGGTFVLQKLSGSLTETRNASPNSNTFTFPAVDFVHHGAYNCQYKTRVSDRSFNSSHSDSVSFSVIVVLLQPNISLSDPAGGMIWAHQGPEVVRGSSFTITCSTPPQYPGGIFHLILTASNRTETQVAVNHSASFLFPAADYSHQGNYSCVYETTVSTRNFSSPQSELLPLMVRACQVALVTSGVLTGLLLLLLVSAAIFLVCRKKRHNQEQVQKQTINACAMNTYFNRGEANEDEDDEEDYVNAEDFNDQDDYEQVKEDDSGSEFDYENVSQLQESEDEDIYQNYC</sequence>
<protein>
    <recommendedName>
        <fullName evidence="5">Ig-like domain-containing protein</fullName>
    </recommendedName>
</protein>
<dbReference type="InterPro" id="IPR013151">
    <property type="entry name" value="Immunoglobulin_dom"/>
</dbReference>
<feature type="compositionally biased region" description="Acidic residues" evidence="3">
    <location>
        <begin position="417"/>
        <end position="428"/>
    </location>
</feature>
<comment type="caution">
    <text evidence="6">The sequence shown here is derived from an EMBL/GenBank/DDBJ whole genome shotgun (WGS) entry which is preliminary data.</text>
</comment>
<dbReference type="Pfam" id="PF00047">
    <property type="entry name" value="ig"/>
    <property type="match status" value="1"/>
</dbReference>
<reference evidence="6" key="1">
    <citation type="submission" date="2021-01" db="EMBL/GenBank/DDBJ databases">
        <authorList>
            <person name="Zahm M."/>
            <person name="Roques C."/>
            <person name="Cabau C."/>
            <person name="Klopp C."/>
            <person name="Donnadieu C."/>
            <person name="Jouanno E."/>
            <person name="Lampietro C."/>
            <person name="Louis A."/>
            <person name="Herpin A."/>
            <person name="Echchiki A."/>
            <person name="Berthelot C."/>
            <person name="Parey E."/>
            <person name="Roest-Crollius H."/>
            <person name="Braasch I."/>
            <person name="Postlethwait J."/>
            <person name="Bobe J."/>
            <person name="Montfort J."/>
            <person name="Bouchez O."/>
            <person name="Begum T."/>
            <person name="Mejri S."/>
            <person name="Adams A."/>
            <person name="Chen W.-J."/>
            <person name="Guiguen Y."/>
        </authorList>
    </citation>
    <scope>NUCLEOTIDE SEQUENCE</scope>
    <source>
        <strain evidence="6">YG-15Mar2019-1</strain>
        <tissue evidence="6">Brain</tissue>
    </source>
</reference>
<evidence type="ECO:0000313" key="7">
    <source>
        <dbReference type="Proteomes" id="UP001046870"/>
    </source>
</evidence>
<accession>A0A9D3PG38</accession>
<keyword evidence="1" id="KW-1015">Disulfide bond</keyword>
<feature type="compositionally biased region" description="Acidic residues" evidence="3">
    <location>
        <begin position="374"/>
        <end position="395"/>
    </location>
</feature>
<organism evidence="6 7">
    <name type="scientific">Megalops atlanticus</name>
    <name type="common">Tarpon</name>
    <name type="synonym">Clupea gigantea</name>
    <dbReference type="NCBI Taxonomy" id="7932"/>
    <lineage>
        <taxon>Eukaryota</taxon>
        <taxon>Metazoa</taxon>
        <taxon>Chordata</taxon>
        <taxon>Craniata</taxon>
        <taxon>Vertebrata</taxon>
        <taxon>Euteleostomi</taxon>
        <taxon>Actinopterygii</taxon>
        <taxon>Neopterygii</taxon>
        <taxon>Teleostei</taxon>
        <taxon>Elopiformes</taxon>
        <taxon>Megalopidae</taxon>
        <taxon>Megalops</taxon>
    </lineage>
</organism>
<dbReference type="GO" id="GO:0007166">
    <property type="term" value="P:cell surface receptor signaling pathway"/>
    <property type="evidence" value="ECO:0007669"/>
    <property type="project" value="UniProtKB-ARBA"/>
</dbReference>
<dbReference type="InterPro" id="IPR003599">
    <property type="entry name" value="Ig_sub"/>
</dbReference>
<dbReference type="Proteomes" id="UP001046870">
    <property type="component" value="Chromosome 19"/>
</dbReference>
<dbReference type="InterPro" id="IPR007110">
    <property type="entry name" value="Ig-like_dom"/>
</dbReference>
<dbReference type="InterPro" id="IPR050412">
    <property type="entry name" value="Ig-like_Receptors_ImmuneReg"/>
</dbReference>
<dbReference type="OrthoDB" id="8921166at2759"/>
<dbReference type="PANTHER" id="PTHR11738">
    <property type="entry name" value="MHC CLASS I NK CELL RECEPTOR"/>
    <property type="match status" value="1"/>
</dbReference>
<keyword evidence="4" id="KW-0472">Membrane</keyword>
<feature type="transmembrane region" description="Helical" evidence="4">
    <location>
        <begin position="319"/>
        <end position="343"/>
    </location>
</feature>
<dbReference type="AlphaFoldDB" id="A0A9D3PG38"/>
<keyword evidence="4" id="KW-0812">Transmembrane</keyword>
<evidence type="ECO:0000256" key="3">
    <source>
        <dbReference type="SAM" id="MobiDB-lite"/>
    </source>
</evidence>
<dbReference type="InterPro" id="IPR013783">
    <property type="entry name" value="Ig-like_fold"/>
</dbReference>
<keyword evidence="4" id="KW-1133">Transmembrane helix</keyword>
<evidence type="ECO:0000256" key="4">
    <source>
        <dbReference type="SAM" id="Phobius"/>
    </source>
</evidence>